<sequence length="142" mass="15770">MVPFSGPNPTIPNQGPKIQSPFLMRIFQLITLAINGSNQKIIQGPQPPDSTGVGCQGIKYFNTPWKTPFVHTGDNSINLYVLGPIGPIQYSTVVIQSHSSISRWPELYWANSENTASDPPSRISLSVFHIYWPPFSTWGLFP</sequence>
<dbReference type="Proteomes" id="UP000765509">
    <property type="component" value="Unassembled WGS sequence"/>
</dbReference>
<gene>
    <name evidence="1" type="ORF">O181_088030</name>
</gene>
<evidence type="ECO:0000313" key="2">
    <source>
        <dbReference type="Proteomes" id="UP000765509"/>
    </source>
</evidence>
<organism evidence="1 2">
    <name type="scientific">Austropuccinia psidii MF-1</name>
    <dbReference type="NCBI Taxonomy" id="1389203"/>
    <lineage>
        <taxon>Eukaryota</taxon>
        <taxon>Fungi</taxon>
        <taxon>Dikarya</taxon>
        <taxon>Basidiomycota</taxon>
        <taxon>Pucciniomycotina</taxon>
        <taxon>Pucciniomycetes</taxon>
        <taxon>Pucciniales</taxon>
        <taxon>Sphaerophragmiaceae</taxon>
        <taxon>Austropuccinia</taxon>
    </lineage>
</organism>
<accession>A0A9Q3P337</accession>
<protein>
    <submittedName>
        <fullName evidence="1">Uncharacterized protein</fullName>
    </submittedName>
</protein>
<proteinExistence type="predicted"/>
<keyword evidence="2" id="KW-1185">Reference proteome</keyword>
<evidence type="ECO:0000313" key="1">
    <source>
        <dbReference type="EMBL" id="MBW0548315.1"/>
    </source>
</evidence>
<reference evidence="1" key="1">
    <citation type="submission" date="2021-03" db="EMBL/GenBank/DDBJ databases">
        <title>Draft genome sequence of rust myrtle Austropuccinia psidii MF-1, a brazilian biotype.</title>
        <authorList>
            <person name="Quecine M.C."/>
            <person name="Pachon D.M.R."/>
            <person name="Bonatelli M.L."/>
            <person name="Correr F.H."/>
            <person name="Franceschini L.M."/>
            <person name="Leite T.F."/>
            <person name="Margarido G.R.A."/>
            <person name="Almeida C.A."/>
            <person name="Ferrarezi J.A."/>
            <person name="Labate C.A."/>
        </authorList>
    </citation>
    <scope>NUCLEOTIDE SEQUENCE</scope>
    <source>
        <strain evidence="1">MF-1</strain>
    </source>
</reference>
<dbReference type="EMBL" id="AVOT02053528">
    <property type="protein sequence ID" value="MBW0548315.1"/>
    <property type="molecule type" value="Genomic_DNA"/>
</dbReference>
<name>A0A9Q3P337_9BASI</name>
<feature type="non-terminal residue" evidence="1">
    <location>
        <position position="1"/>
    </location>
</feature>
<dbReference type="AlphaFoldDB" id="A0A9Q3P337"/>
<comment type="caution">
    <text evidence="1">The sequence shown here is derived from an EMBL/GenBank/DDBJ whole genome shotgun (WGS) entry which is preliminary data.</text>
</comment>